<accession>A0ABU3NFC7</accession>
<dbReference type="InterPro" id="IPR049286">
    <property type="entry name" value="DUF6844"/>
</dbReference>
<protein>
    <recommendedName>
        <fullName evidence="3">DUF6844 domain-containing protein</fullName>
    </recommendedName>
</protein>
<feature type="region of interest" description="Disordered" evidence="1">
    <location>
        <begin position="30"/>
        <end position="55"/>
    </location>
</feature>
<feature type="compositionally biased region" description="Low complexity" evidence="1">
    <location>
        <begin position="30"/>
        <end position="48"/>
    </location>
</feature>
<evidence type="ECO:0000313" key="5">
    <source>
        <dbReference type="Proteomes" id="UP001255917"/>
    </source>
</evidence>
<feature type="region of interest" description="Disordered" evidence="1">
    <location>
        <begin position="433"/>
        <end position="469"/>
    </location>
</feature>
<reference evidence="5" key="1">
    <citation type="submission" date="2023-07" db="EMBL/GenBank/DDBJ databases">
        <title>Substrates and metabolic shifts associated with increased methane emissions in unrestored hypersaline salterns.</title>
        <authorList>
            <person name="Bueno De Mesquita C.P."/>
            <person name="Tringe S.G."/>
        </authorList>
    </citation>
    <scope>NUCLEOTIDE SEQUENCE [LARGE SCALE GENOMIC DNA]</scope>
    <source>
        <strain evidence="5">I4</strain>
    </source>
</reference>
<evidence type="ECO:0000259" key="3">
    <source>
        <dbReference type="Pfam" id="PF20891"/>
    </source>
</evidence>
<keyword evidence="5" id="KW-1185">Reference proteome</keyword>
<name>A0ABU3NFC7_9GAMM</name>
<dbReference type="Proteomes" id="UP001255917">
    <property type="component" value="Unassembled WGS sequence"/>
</dbReference>
<dbReference type="EMBL" id="JAVXUR010000002">
    <property type="protein sequence ID" value="MDT8879218.1"/>
    <property type="molecule type" value="Genomic_DNA"/>
</dbReference>
<feature type="compositionally biased region" description="Low complexity" evidence="1">
    <location>
        <begin position="447"/>
        <end position="469"/>
    </location>
</feature>
<gene>
    <name evidence="4" type="ORF">RSO68_07030</name>
</gene>
<proteinExistence type="predicted"/>
<keyword evidence="2" id="KW-0732">Signal</keyword>
<evidence type="ECO:0000313" key="4">
    <source>
        <dbReference type="EMBL" id="MDT8879218.1"/>
    </source>
</evidence>
<dbReference type="RefSeq" id="WP_315585952.1">
    <property type="nucleotide sequence ID" value="NZ_JAVXUR010000002.1"/>
</dbReference>
<sequence>MFPMKSLAAALLLSLPLCAPLLAQTQAPAQSQNQNLADQADAAQQDAATTPPSPFYAVDEVSQSDEKIQAFLRSRGWVQGESSGNPAGGILVVASQDIAADPTSIDFSQARLIATEEAFLQAMGELVSQDSVNIGKTMADRFMKDDLPEDIEDTTSLAALGEALSSRLAEASVQTLNAVIEELGGDASQLPQLNVADRQQLIYDEFVTQTTWRAMGRLSGVGIFGVIEEVGGDGPVNNGRVSVVVVKSDRFSEFGRQLRTGDVAPGQAIPVEAIQARLAPQLEEGTPMLGYFGVQPLVDGEGRYGLLSFGMDAPGLVRGMDEFSISTEMEASRTSAQLMADGWLAQFASMTVQGQKESSRRKLREQVRHTWGNGRAEVENREDVGRMVNSILESEANAHLQGVQTVGQWNATDPATGHPYLGYVKYWSPGTSARAQGLTPEGDDETGAAAPASRSTQASSRTTGAFGEW</sequence>
<feature type="domain" description="DUF6844" evidence="3">
    <location>
        <begin position="174"/>
        <end position="252"/>
    </location>
</feature>
<dbReference type="Pfam" id="PF20891">
    <property type="entry name" value="DUF6844"/>
    <property type="match status" value="1"/>
</dbReference>
<feature type="chain" id="PRO_5047219372" description="DUF6844 domain-containing protein" evidence="2">
    <location>
        <begin position="24"/>
        <end position="469"/>
    </location>
</feature>
<comment type="caution">
    <text evidence="4">The sequence shown here is derived from an EMBL/GenBank/DDBJ whole genome shotgun (WGS) entry which is preliminary data.</text>
</comment>
<feature type="signal peptide" evidence="2">
    <location>
        <begin position="1"/>
        <end position="23"/>
    </location>
</feature>
<evidence type="ECO:0000256" key="2">
    <source>
        <dbReference type="SAM" id="SignalP"/>
    </source>
</evidence>
<evidence type="ECO:0000256" key="1">
    <source>
        <dbReference type="SAM" id="MobiDB-lite"/>
    </source>
</evidence>
<organism evidence="4 5">
    <name type="scientific">Halomonas saccharevitans</name>
    <dbReference type="NCBI Taxonomy" id="416872"/>
    <lineage>
        <taxon>Bacteria</taxon>
        <taxon>Pseudomonadati</taxon>
        <taxon>Pseudomonadota</taxon>
        <taxon>Gammaproteobacteria</taxon>
        <taxon>Oceanospirillales</taxon>
        <taxon>Halomonadaceae</taxon>
        <taxon>Halomonas</taxon>
    </lineage>
</organism>